<dbReference type="GO" id="GO:0009190">
    <property type="term" value="P:cyclic nucleotide biosynthetic process"/>
    <property type="evidence" value="ECO:0007669"/>
    <property type="project" value="InterPro"/>
</dbReference>
<accession>A0A418WB45</accession>
<dbReference type="InterPro" id="IPR046880">
    <property type="entry name" value="TPR-S"/>
</dbReference>
<comment type="caution">
    <text evidence="2">The sequence shown here is derived from an EMBL/GenBank/DDBJ whole genome shotgun (WGS) entry which is preliminary data.</text>
</comment>
<dbReference type="SUPFAM" id="SSF55073">
    <property type="entry name" value="Nucleotide cyclase"/>
    <property type="match status" value="1"/>
</dbReference>
<keyword evidence="3" id="KW-1185">Reference proteome</keyword>
<dbReference type="GO" id="GO:0004016">
    <property type="term" value="F:adenylate cyclase activity"/>
    <property type="evidence" value="ECO:0007669"/>
    <property type="project" value="UniProtKB-ARBA"/>
</dbReference>
<dbReference type="Pfam" id="PF00211">
    <property type="entry name" value="Guanylate_cyc"/>
    <property type="match status" value="1"/>
</dbReference>
<dbReference type="EMBL" id="QYUK01000011">
    <property type="protein sequence ID" value="RJF87271.1"/>
    <property type="molecule type" value="Genomic_DNA"/>
</dbReference>
<sequence length="617" mass="66558">MSAEAVDDVLRAVRAARKRGELFEAFDLARTAIDEHGFDSRLAFEAVLCLARAGASELAHRRYEEYGLNPDLGLDYATLIGRILKDEALALTGEERRLKLHEAASSYRAAYVRYPDYYPAINAATLYLLAGDEVNAKGFAELAQRHLKPAADAPARPLNFWELATTAEAALILGDTATAGDAVAQAMTLPDLDLTEIASTRRQLRLVIGARGLDKAILAPMTPPAVAHFTGHRLTPWGRPGRFPAAMEAAVAAGIRDAVARYKVKAGYGSLASGADILFAEAIIEAGGEVHVVLPFAYEDFVRTSVADSGPAWVERFERLIHHPRIRVSLATFDPFLGDDDIFGYAARYAMGLAVMRADMLGGPAVQLAVWDGVASAGPAGTAADVAFWRDELGRDCDVIWPGEVAGAAQMLTAEACAPAANGVAAVPAQSVVEPGARVPSRVLRALLFCDVKGFSKLNDVTIPAFFREVMGKLARATKRHDNGVLFKNTWGDAIHTVMRDAPSAAALALDFQDEMGRIDLAKHGLPEGLALRVGGHMGPIYSGWDNVLEEETFFGAQVTRCARIEPIAFTGKVFVSEAFAAELALTSRDFSSEYVGTIPTAKQFGRMPMYLLRRRR</sequence>
<gene>
    <name evidence="2" type="ORF">D3874_09715</name>
</gene>
<dbReference type="CDD" id="cd07302">
    <property type="entry name" value="CHD"/>
    <property type="match status" value="1"/>
</dbReference>
<dbReference type="OrthoDB" id="2974768at2"/>
<dbReference type="GO" id="GO:0035556">
    <property type="term" value="P:intracellular signal transduction"/>
    <property type="evidence" value="ECO:0007669"/>
    <property type="project" value="InterPro"/>
</dbReference>
<dbReference type="Pfam" id="PF20308">
    <property type="entry name" value="TPR-S"/>
    <property type="match status" value="1"/>
</dbReference>
<reference evidence="2 3" key="1">
    <citation type="submission" date="2018-09" db="EMBL/GenBank/DDBJ databases">
        <authorList>
            <person name="Zhu H."/>
        </authorList>
    </citation>
    <scope>NUCLEOTIDE SEQUENCE [LARGE SCALE GENOMIC DNA]</scope>
    <source>
        <strain evidence="2 3">K1W22B-8</strain>
    </source>
</reference>
<feature type="domain" description="Guanylate cyclase" evidence="1">
    <location>
        <begin position="446"/>
        <end position="566"/>
    </location>
</feature>
<evidence type="ECO:0000313" key="2">
    <source>
        <dbReference type="EMBL" id="RJF87271.1"/>
    </source>
</evidence>
<dbReference type="Gene3D" id="3.30.70.1230">
    <property type="entry name" value="Nucleotide cyclase"/>
    <property type="match status" value="1"/>
</dbReference>
<organism evidence="2 3">
    <name type="scientific">Oleomonas cavernae</name>
    <dbReference type="NCBI Taxonomy" id="2320859"/>
    <lineage>
        <taxon>Bacteria</taxon>
        <taxon>Pseudomonadati</taxon>
        <taxon>Pseudomonadota</taxon>
        <taxon>Alphaproteobacteria</taxon>
        <taxon>Acetobacterales</taxon>
        <taxon>Acetobacteraceae</taxon>
        <taxon>Oleomonas</taxon>
    </lineage>
</organism>
<protein>
    <submittedName>
        <fullName evidence="2">DUF4071 domain-containing protein</fullName>
    </submittedName>
</protein>
<proteinExistence type="predicted"/>
<dbReference type="PROSITE" id="PS50125">
    <property type="entry name" value="GUANYLATE_CYCLASE_2"/>
    <property type="match status" value="1"/>
</dbReference>
<dbReference type="Proteomes" id="UP000284605">
    <property type="component" value="Unassembled WGS sequence"/>
</dbReference>
<dbReference type="AlphaFoldDB" id="A0A418WB45"/>
<dbReference type="RefSeq" id="WP_119777913.1">
    <property type="nucleotide sequence ID" value="NZ_QYUK01000011.1"/>
</dbReference>
<dbReference type="SMART" id="SM00044">
    <property type="entry name" value="CYCc"/>
    <property type="match status" value="1"/>
</dbReference>
<evidence type="ECO:0000313" key="3">
    <source>
        <dbReference type="Proteomes" id="UP000284605"/>
    </source>
</evidence>
<dbReference type="InterPro" id="IPR029787">
    <property type="entry name" value="Nucleotide_cyclase"/>
</dbReference>
<evidence type="ECO:0000259" key="1">
    <source>
        <dbReference type="PROSITE" id="PS50125"/>
    </source>
</evidence>
<name>A0A418WB45_9PROT</name>
<dbReference type="InterPro" id="IPR001054">
    <property type="entry name" value="A/G_cyclase"/>
</dbReference>